<dbReference type="OrthoDB" id="4161376at2759"/>
<gene>
    <name evidence="6" type="ORF">DM02DRAFT_715915</name>
</gene>
<dbReference type="PANTHER" id="PTHR23501:SF109">
    <property type="entry name" value="MAJOR FACILITATOR SUPERFAMILY (MFS) PROFILE DOMAIN-CONTAINING PROTEIN-RELATED"/>
    <property type="match status" value="1"/>
</dbReference>
<proteinExistence type="predicted"/>
<dbReference type="Proteomes" id="UP000244855">
    <property type="component" value="Unassembled WGS sequence"/>
</dbReference>
<evidence type="ECO:0000256" key="5">
    <source>
        <dbReference type="SAM" id="Phobius"/>
    </source>
</evidence>
<keyword evidence="2 5" id="KW-0812">Transmembrane</keyword>
<feature type="transmembrane region" description="Helical" evidence="5">
    <location>
        <begin position="372"/>
        <end position="396"/>
    </location>
</feature>
<sequence length="507" mass="54300">MYLIKLKYSTTQLLDSCLIFDLYPVHDTYASLAVETKKHFESIDVLDKNAVKGDDSNGKVIWSICSIFAAIFLAGLYTSSQIILYFTGGSLSFIEDDLQLSHGSAWLPTANILAISAACPYTGYLQGLFGKRYIALFGSLCICLGCTLLGTAYNFAQAPAGMALSGVGAAYRGYSLALLTAFVFPSPPYLPYVELWSHGNNGGWRWGPWTSLIYNGIIGFGLLFTYFPQYNHTRAEGFSRMAVLKKIDYVGGVLSITGLTLFAYVLCTLLNGLLLIIGWVIREWEFAAHPMVPSTLFKGQRIVGLASVYDPVPLQIGVRELGPALATAVGIVVFNAALSMFPGHTREILLVAVLFMTAFAGSLAVCNPENEGLTIALGLLASFGVGGVLVPAATIAMIVCPDSLLTTVAALSLSIAPSALSSNLPKYTAEYAVRAGLPVSSVERFVGTFLTTPEIAGDISGVTPAVVTGATRYVWFTSIAFGSMAVVCTILLPSTEKYQMNRVAVRM</sequence>
<feature type="transmembrane region" description="Helical" evidence="5">
    <location>
        <begin position="163"/>
        <end position="186"/>
    </location>
</feature>
<feature type="transmembrane region" description="Helical" evidence="5">
    <location>
        <begin position="133"/>
        <end position="156"/>
    </location>
</feature>
<dbReference type="InterPro" id="IPR036259">
    <property type="entry name" value="MFS_trans_sf"/>
</dbReference>
<organism evidence="6 7">
    <name type="scientific">Periconia macrospinosa</name>
    <dbReference type="NCBI Taxonomy" id="97972"/>
    <lineage>
        <taxon>Eukaryota</taxon>
        <taxon>Fungi</taxon>
        <taxon>Dikarya</taxon>
        <taxon>Ascomycota</taxon>
        <taxon>Pezizomycotina</taxon>
        <taxon>Dothideomycetes</taxon>
        <taxon>Pleosporomycetidae</taxon>
        <taxon>Pleosporales</taxon>
        <taxon>Massarineae</taxon>
        <taxon>Periconiaceae</taxon>
        <taxon>Periconia</taxon>
    </lineage>
</organism>
<evidence type="ECO:0008006" key="8">
    <source>
        <dbReference type="Google" id="ProtNLM"/>
    </source>
</evidence>
<evidence type="ECO:0000256" key="1">
    <source>
        <dbReference type="ARBA" id="ARBA00004141"/>
    </source>
</evidence>
<reference evidence="6 7" key="1">
    <citation type="journal article" date="2018" name="Sci. Rep.">
        <title>Comparative genomics provides insights into the lifestyle and reveals functional heterogeneity of dark septate endophytic fungi.</title>
        <authorList>
            <person name="Knapp D.G."/>
            <person name="Nemeth J.B."/>
            <person name="Barry K."/>
            <person name="Hainaut M."/>
            <person name="Henrissat B."/>
            <person name="Johnson J."/>
            <person name="Kuo A."/>
            <person name="Lim J.H.P."/>
            <person name="Lipzen A."/>
            <person name="Nolan M."/>
            <person name="Ohm R.A."/>
            <person name="Tamas L."/>
            <person name="Grigoriev I.V."/>
            <person name="Spatafora J.W."/>
            <person name="Nagy L.G."/>
            <person name="Kovacs G.M."/>
        </authorList>
    </citation>
    <scope>NUCLEOTIDE SEQUENCE [LARGE SCALE GENOMIC DNA]</scope>
    <source>
        <strain evidence="6 7">DSE2036</strain>
    </source>
</reference>
<keyword evidence="4 5" id="KW-0472">Membrane</keyword>
<feature type="transmembrane region" description="Helical" evidence="5">
    <location>
        <begin position="60"/>
        <end position="86"/>
    </location>
</feature>
<feature type="transmembrane region" description="Helical" evidence="5">
    <location>
        <begin position="249"/>
        <end position="281"/>
    </location>
</feature>
<evidence type="ECO:0000256" key="2">
    <source>
        <dbReference type="ARBA" id="ARBA00022692"/>
    </source>
</evidence>
<accession>A0A2V1E616</accession>
<name>A0A2V1E616_9PLEO</name>
<protein>
    <recommendedName>
        <fullName evidence="8">MFS general substrate transporter</fullName>
    </recommendedName>
</protein>
<evidence type="ECO:0000256" key="3">
    <source>
        <dbReference type="ARBA" id="ARBA00022989"/>
    </source>
</evidence>
<feature type="transmembrane region" description="Helical" evidence="5">
    <location>
        <begin position="348"/>
        <end position="366"/>
    </location>
</feature>
<dbReference type="PANTHER" id="PTHR23501">
    <property type="entry name" value="MAJOR FACILITATOR SUPERFAMILY"/>
    <property type="match status" value="1"/>
</dbReference>
<dbReference type="GO" id="GO:0022857">
    <property type="term" value="F:transmembrane transporter activity"/>
    <property type="evidence" value="ECO:0007669"/>
    <property type="project" value="TreeGrafter"/>
</dbReference>
<evidence type="ECO:0000313" key="6">
    <source>
        <dbReference type="EMBL" id="PVI05124.1"/>
    </source>
</evidence>
<comment type="subcellular location">
    <subcellularLocation>
        <location evidence="1">Membrane</location>
        <topology evidence="1">Multi-pass membrane protein</topology>
    </subcellularLocation>
</comment>
<dbReference type="EMBL" id="KZ805316">
    <property type="protein sequence ID" value="PVI05124.1"/>
    <property type="molecule type" value="Genomic_DNA"/>
</dbReference>
<evidence type="ECO:0000256" key="4">
    <source>
        <dbReference type="ARBA" id="ARBA00023136"/>
    </source>
</evidence>
<dbReference type="AlphaFoldDB" id="A0A2V1E616"/>
<evidence type="ECO:0000313" key="7">
    <source>
        <dbReference type="Proteomes" id="UP000244855"/>
    </source>
</evidence>
<feature type="transmembrane region" description="Helical" evidence="5">
    <location>
        <begin position="206"/>
        <end position="228"/>
    </location>
</feature>
<dbReference type="SUPFAM" id="SSF103473">
    <property type="entry name" value="MFS general substrate transporter"/>
    <property type="match status" value="1"/>
</dbReference>
<dbReference type="GO" id="GO:0005886">
    <property type="term" value="C:plasma membrane"/>
    <property type="evidence" value="ECO:0007669"/>
    <property type="project" value="TreeGrafter"/>
</dbReference>
<keyword evidence="7" id="KW-1185">Reference proteome</keyword>
<keyword evidence="3 5" id="KW-1133">Transmembrane helix</keyword>
<feature type="transmembrane region" description="Helical" evidence="5">
    <location>
        <begin position="473"/>
        <end position="492"/>
    </location>
</feature>